<dbReference type="InterPro" id="IPR051601">
    <property type="entry name" value="Serine_prot/Carboxylest_S33"/>
</dbReference>
<evidence type="ECO:0000259" key="5">
    <source>
        <dbReference type="Pfam" id="PF00561"/>
    </source>
</evidence>
<dbReference type="SUPFAM" id="SSF53474">
    <property type="entry name" value="alpha/beta-Hydrolases"/>
    <property type="match status" value="1"/>
</dbReference>
<reference evidence="8" key="1">
    <citation type="journal article" date="2019" name="Int. J. Syst. Evol. Microbiol.">
        <title>The Global Catalogue of Microorganisms (GCM) 10K type strain sequencing project: providing services to taxonomists for standard genome sequencing and annotation.</title>
        <authorList>
            <consortium name="The Broad Institute Genomics Platform"/>
            <consortium name="The Broad Institute Genome Sequencing Center for Infectious Disease"/>
            <person name="Wu L."/>
            <person name="Ma J."/>
        </authorList>
    </citation>
    <scope>NUCLEOTIDE SEQUENCE [LARGE SCALE GENOMIC DNA]</scope>
    <source>
        <strain evidence="8">JCM 16898</strain>
    </source>
</reference>
<dbReference type="InterPro" id="IPR000073">
    <property type="entry name" value="AB_hydrolase_1"/>
</dbReference>
<evidence type="ECO:0000256" key="1">
    <source>
        <dbReference type="ARBA" id="ARBA00010088"/>
    </source>
</evidence>
<evidence type="ECO:0000313" key="8">
    <source>
        <dbReference type="Proteomes" id="UP001500689"/>
    </source>
</evidence>
<evidence type="ECO:0000259" key="6">
    <source>
        <dbReference type="Pfam" id="PF08386"/>
    </source>
</evidence>
<accession>A0ABP6VCQ1</accession>
<evidence type="ECO:0000313" key="7">
    <source>
        <dbReference type="EMBL" id="GAA3531498.1"/>
    </source>
</evidence>
<dbReference type="PANTHER" id="PTHR43248">
    <property type="entry name" value="2-SUCCINYL-6-HYDROXY-2,4-CYCLOHEXADIENE-1-CARBOXYLATE SYNTHASE"/>
    <property type="match status" value="1"/>
</dbReference>
<dbReference type="Gene3D" id="3.40.50.1820">
    <property type="entry name" value="alpha/beta hydrolase"/>
    <property type="match status" value="1"/>
</dbReference>
<organism evidence="7 8">
    <name type="scientific">Amycolatopsis ultiminotia</name>
    <dbReference type="NCBI Taxonomy" id="543629"/>
    <lineage>
        <taxon>Bacteria</taxon>
        <taxon>Bacillati</taxon>
        <taxon>Actinomycetota</taxon>
        <taxon>Actinomycetes</taxon>
        <taxon>Pseudonocardiales</taxon>
        <taxon>Pseudonocardiaceae</taxon>
        <taxon>Amycolatopsis</taxon>
    </lineage>
</organism>
<feature type="signal peptide" evidence="4">
    <location>
        <begin position="1"/>
        <end position="26"/>
    </location>
</feature>
<name>A0ABP6VCQ1_9PSEU</name>
<dbReference type="InterPro" id="IPR029058">
    <property type="entry name" value="AB_hydrolase_fold"/>
</dbReference>
<feature type="domain" description="AB hydrolase-1" evidence="5">
    <location>
        <begin position="87"/>
        <end position="242"/>
    </location>
</feature>
<protein>
    <submittedName>
        <fullName evidence="7">Alpha/beta hydrolase</fullName>
    </submittedName>
</protein>
<dbReference type="GO" id="GO:0016787">
    <property type="term" value="F:hydrolase activity"/>
    <property type="evidence" value="ECO:0007669"/>
    <property type="project" value="UniProtKB-KW"/>
</dbReference>
<feature type="chain" id="PRO_5045548865" evidence="4">
    <location>
        <begin position="27"/>
        <end position="499"/>
    </location>
</feature>
<dbReference type="RefSeq" id="WP_344856348.1">
    <property type="nucleotide sequence ID" value="NZ_BAAAZN010000002.1"/>
</dbReference>
<dbReference type="Proteomes" id="UP001500689">
    <property type="component" value="Unassembled WGS sequence"/>
</dbReference>
<keyword evidence="8" id="KW-1185">Reference proteome</keyword>
<evidence type="ECO:0000256" key="2">
    <source>
        <dbReference type="ARBA" id="ARBA00022729"/>
    </source>
</evidence>
<evidence type="ECO:0000256" key="3">
    <source>
        <dbReference type="ARBA" id="ARBA00022801"/>
    </source>
</evidence>
<dbReference type="EMBL" id="BAAAZN010000002">
    <property type="protein sequence ID" value="GAA3531498.1"/>
    <property type="molecule type" value="Genomic_DNA"/>
</dbReference>
<feature type="domain" description="Peptidase S33 tripeptidyl aminopeptidase-like C-terminal" evidence="6">
    <location>
        <begin position="406"/>
        <end position="482"/>
    </location>
</feature>
<sequence>MSLRKVVAVVGTAVAALGLAAPSEAAAPPQTWTPCTKLAPSWPKSAGTAAECTTVRVPVDYARPDGPAMEIAVDRIPAADPAHRRGVLVLNPGGPGGTGIATPEQIRTSRLGELGKYYDLIGFDPRGTGYSAQVDCQALGGGPEPQPGESEKDKALARIRWRADKYAGCAAKAPDLAGSLGAVTIARDVDRIRQALGEQQIDYFGISWGTALGAAYRSLFDEHVGRMAIDSVLPPALDLDRFEAAETKARDANLHRFAGWLADRDAVLHLGSTADQVVSTVVALRDELEAHPRQVDQDGRKYELNGAWTVNQIGSLSPDWGYAASALAAVREGKNPPPDPHGASSAAAGFGWDEPRPYGINRFVQHAVNCADATGTRDLAQMWRDFSALQARYPLSTLDEPTYAGSCVDWPYAGKNVDYRPGRSRLQLIGHQYEAVTPYGAAQEMQQRIGGALLTVQDDVHGSLSTLPCASKVVRFFETGEPATGSCAGGPIPEPRPVP</sequence>
<evidence type="ECO:0000256" key="4">
    <source>
        <dbReference type="SAM" id="SignalP"/>
    </source>
</evidence>
<comment type="caution">
    <text evidence="7">The sequence shown here is derived from an EMBL/GenBank/DDBJ whole genome shotgun (WGS) entry which is preliminary data.</text>
</comment>
<dbReference type="Pfam" id="PF08386">
    <property type="entry name" value="Abhydrolase_4"/>
    <property type="match status" value="1"/>
</dbReference>
<keyword evidence="3 7" id="KW-0378">Hydrolase</keyword>
<dbReference type="PANTHER" id="PTHR43248:SF29">
    <property type="entry name" value="TRIPEPTIDYL AMINOPEPTIDASE"/>
    <property type="match status" value="1"/>
</dbReference>
<comment type="similarity">
    <text evidence="1">Belongs to the peptidase S33 family.</text>
</comment>
<keyword evidence="2 4" id="KW-0732">Signal</keyword>
<dbReference type="Pfam" id="PF00561">
    <property type="entry name" value="Abhydrolase_1"/>
    <property type="match status" value="1"/>
</dbReference>
<gene>
    <name evidence="7" type="ORF">GCM10022222_13180</name>
</gene>
<proteinExistence type="inferred from homology"/>
<dbReference type="InterPro" id="IPR013595">
    <property type="entry name" value="Pept_S33_TAP-like_C"/>
</dbReference>